<gene>
    <name evidence="1" type="ORF">ABI_10220</name>
</gene>
<dbReference type="RefSeq" id="WP_006271765.1">
    <property type="nucleotide sequence ID" value="NZ_GL883077.1"/>
</dbReference>
<dbReference type="HOGENOM" id="CLU_2393507_0_0_5"/>
<sequence>MIAATFTAPADYRSYQIKGQVISVAPAGPDGEARASLYVDAMLKVMTGLGVSREQLSHTFPLAGLVCVRYRPEAVFVQTPGPKAGSAVTDSET</sequence>
<dbReference type="STRING" id="715226.ABI_10220"/>
<dbReference type="EMBL" id="GL883077">
    <property type="protein sequence ID" value="EGF92585.1"/>
    <property type="molecule type" value="Genomic_DNA"/>
</dbReference>
<proteinExistence type="predicted"/>
<name>F4QH48_9CAUL</name>
<reference evidence="2" key="1">
    <citation type="submission" date="2011-03" db="EMBL/GenBank/DDBJ databases">
        <title>Draft genome sequence of Brevundimonas diminuta.</title>
        <authorList>
            <person name="Brown P.J.B."/>
            <person name="Buechlein A."/>
            <person name="Hemmerich C."/>
            <person name="Brun Y.V."/>
        </authorList>
    </citation>
    <scope>NUCLEOTIDE SEQUENCE [LARGE SCALE GENOMIC DNA]</scope>
    <source>
        <strain evidence="2">C19</strain>
    </source>
</reference>
<evidence type="ECO:0000313" key="2">
    <source>
        <dbReference type="Proteomes" id="UP000006512"/>
    </source>
</evidence>
<dbReference type="OrthoDB" id="2618648at2"/>
<organism evidence="1 2">
    <name type="scientific">Asticcacaulis biprosthecium C19</name>
    <dbReference type="NCBI Taxonomy" id="715226"/>
    <lineage>
        <taxon>Bacteria</taxon>
        <taxon>Pseudomonadati</taxon>
        <taxon>Pseudomonadota</taxon>
        <taxon>Alphaproteobacteria</taxon>
        <taxon>Caulobacterales</taxon>
        <taxon>Caulobacteraceae</taxon>
        <taxon>Asticcacaulis</taxon>
    </lineage>
</organism>
<dbReference type="AlphaFoldDB" id="F4QH48"/>
<evidence type="ECO:0000313" key="1">
    <source>
        <dbReference type="EMBL" id="EGF92585.1"/>
    </source>
</evidence>
<keyword evidence="2" id="KW-1185">Reference proteome</keyword>
<dbReference type="Proteomes" id="UP000006512">
    <property type="component" value="Unassembled WGS sequence"/>
</dbReference>
<protein>
    <submittedName>
        <fullName evidence="1">Uncharacterized protein</fullName>
    </submittedName>
</protein>
<accession>F4QH48</accession>